<dbReference type="EMBL" id="GGEC01083257">
    <property type="protein sequence ID" value="MBX63741.1"/>
    <property type="molecule type" value="Transcribed_RNA"/>
</dbReference>
<reference evidence="1" key="1">
    <citation type="submission" date="2018-02" db="EMBL/GenBank/DDBJ databases">
        <title>Rhizophora mucronata_Transcriptome.</title>
        <authorList>
            <person name="Meera S.P."/>
            <person name="Sreeshan A."/>
            <person name="Augustine A."/>
        </authorList>
    </citation>
    <scope>NUCLEOTIDE SEQUENCE</scope>
    <source>
        <tissue evidence="1">Leaf</tissue>
    </source>
</reference>
<proteinExistence type="predicted"/>
<dbReference type="AlphaFoldDB" id="A0A2P2Q9R6"/>
<sequence>MFEVLTVSGGKKKKLEIPVTSCLSKFSPWSMVIQSSLNHHLALFTKFE</sequence>
<evidence type="ECO:0000313" key="1">
    <source>
        <dbReference type="EMBL" id="MBX63741.1"/>
    </source>
</evidence>
<organism evidence="1">
    <name type="scientific">Rhizophora mucronata</name>
    <name type="common">Asiatic mangrove</name>
    <dbReference type="NCBI Taxonomy" id="61149"/>
    <lineage>
        <taxon>Eukaryota</taxon>
        <taxon>Viridiplantae</taxon>
        <taxon>Streptophyta</taxon>
        <taxon>Embryophyta</taxon>
        <taxon>Tracheophyta</taxon>
        <taxon>Spermatophyta</taxon>
        <taxon>Magnoliopsida</taxon>
        <taxon>eudicotyledons</taxon>
        <taxon>Gunneridae</taxon>
        <taxon>Pentapetalae</taxon>
        <taxon>rosids</taxon>
        <taxon>fabids</taxon>
        <taxon>Malpighiales</taxon>
        <taxon>Rhizophoraceae</taxon>
        <taxon>Rhizophora</taxon>
    </lineage>
</organism>
<protein>
    <submittedName>
        <fullName evidence="1">Uncharacterized protein</fullName>
    </submittedName>
</protein>
<accession>A0A2P2Q9R6</accession>
<name>A0A2P2Q9R6_RHIMU</name>